<gene>
    <name evidence="1" type="ORF">RRG08_016303</name>
</gene>
<keyword evidence="2" id="KW-1185">Reference proteome</keyword>
<evidence type="ECO:0000313" key="2">
    <source>
        <dbReference type="Proteomes" id="UP001283361"/>
    </source>
</evidence>
<reference evidence="1" key="1">
    <citation type="journal article" date="2023" name="G3 (Bethesda)">
        <title>A reference genome for the long-term kleptoplast-retaining sea slug Elysia crispata morphotype clarki.</title>
        <authorList>
            <person name="Eastman K.E."/>
            <person name="Pendleton A.L."/>
            <person name="Shaikh M.A."/>
            <person name="Suttiyut T."/>
            <person name="Ogas R."/>
            <person name="Tomko P."/>
            <person name="Gavelis G."/>
            <person name="Widhalm J.R."/>
            <person name="Wisecaver J.H."/>
        </authorList>
    </citation>
    <scope>NUCLEOTIDE SEQUENCE</scope>
    <source>
        <strain evidence="1">ECLA1</strain>
    </source>
</reference>
<dbReference type="Proteomes" id="UP001283361">
    <property type="component" value="Unassembled WGS sequence"/>
</dbReference>
<evidence type="ECO:0000313" key="1">
    <source>
        <dbReference type="EMBL" id="KAK3776163.1"/>
    </source>
</evidence>
<proteinExistence type="predicted"/>
<protein>
    <submittedName>
        <fullName evidence="1">Uncharacterized protein</fullName>
    </submittedName>
</protein>
<name>A0AAE0ZVM5_9GAST</name>
<accession>A0AAE0ZVM5</accession>
<organism evidence="1 2">
    <name type="scientific">Elysia crispata</name>
    <name type="common">lettuce slug</name>
    <dbReference type="NCBI Taxonomy" id="231223"/>
    <lineage>
        <taxon>Eukaryota</taxon>
        <taxon>Metazoa</taxon>
        <taxon>Spiralia</taxon>
        <taxon>Lophotrochozoa</taxon>
        <taxon>Mollusca</taxon>
        <taxon>Gastropoda</taxon>
        <taxon>Heterobranchia</taxon>
        <taxon>Euthyneura</taxon>
        <taxon>Panpulmonata</taxon>
        <taxon>Sacoglossa</taxon>
        <taxon>Placobranchoidea</taxon>
        <taxon>Plakobranchidae</taxon>
        <taxon>Elysia</taxon>
    </lineage>
</organism>
<dbReference type="EMBL" id="JAWDGP010003244">
    <property type="protein sequence ID" value="KAK3776163.1"/>
    <property type="molecule type" value="Genomic_DNA"/>
</dbReference>
<dbReference type="AlphaFoldDB" id="A0AAE0ZVM5"/>
<comment type="caution">
    <text evidence="1">The sequence shown here is derived from an EMBL/GenBank/DDBJ whole genome shotgun (WGS) entry which is preliminary data.</text>
</comment>
<sequence length="85" mass="9303">MHRLLLARLSHPTVLDNHKLSSYGLEVLARNEAKNHSFSGTLVGSNTSINYAWVGPKAFLVLRPCTIDHIPEISSGSCVDFVGKN</sequence>